<dbReference type="EMBL" id="GL871034">
    <property type="protein sequence ID" value="EGC36203.1"/>
    <property type="molecule type" value="Genomic_DNA"/>
</dbReference>
<name>F0ZIP1_DICPU</name>
<dbReference type="KEGG" id="dpp:DICPUDRAFT_78144"/>
<organism evidence="2 3">
    <name type="scientific">Dictyostelium purpureum</name>
    <name type="common">Slime mold</name>
    <dbReference type="NCBI Taxonomy" id="5786"/>
    <lineage>
        <taxon>Eukaryota</taxon>
        <taxon>Amoebozoa</taxon>
        <taxon>Evosea</taxon>
        <taxon>Eumycetozoa</taxon>
        <taxon>Dictyostelia</taxon>
        <taxon>Dictyosteliales</taxon>
        <taxon>Dictyosteliaceae</taxon>
        <taxon>Dictyostelium</taxon>
    </lineage>
</organism>
<keyword evidence="1" id="KW-0472">Membrane</keyword>
<dbReference type="RefSeq" id="XP_003287270.1">
    <property type="nucleotide sequence ID" value="XM_003287222.1"/>
</dbReference>
<dbReference type="Proteomes" id="UP000001064">
    <property type="component" value="Unassembled WGS sequence"/>
</dbReference>
<keyword evidence="3" id="KW-1185">Reference proteome</keyword>
<sequence length="190" mass="22414">MNKYKIPTIKNEELLIPLKLPNEITETGLEFKEYLSFIQSMQKELDKKWSFNTKLFLSLITTMAIFLIILFVRIINPVILSIIYGVIFIGILICKYIHFKKWNLGVDEIIQKYNTKHFFLGIKYEKKNKIKPFGKKTYDLTKFYIYYKTSNVTPNHNQNNDLNLVNNNNNNIVLNINNDAIILSEKINLI</sequence>
<dbReference type="GeneID" id="10501066"/>
<dbReference type="VEuPathDB" id="AmoebaDB:DICPUDRAFT_78144"/>
<keyword evidence="1" id="KW-1133">Transmembrane helix</keyword>
<proteinExistence type="predicted"/>
<dbReference type="InParanoid" id="F0ZIP1"/>
<keyword evidence="1" id="KW-0812">Transmembrane</keyword>
<dbReference type="AlphaFoldDB" id="F0ZIP1"/>
<protein>
    <submittedName>
        <fullName evidence="2">Uncharacterized protein</fullName>
    </submittedName>
</protein>
<evidence type="ECO:0000256" key="1">
    <source>
        <dbReference type="SAM" id="Phobius"/>
    </source>
</evidence>
<feature type="transmembrane region" description="Helical" evidence="1">
    <location>
        <begin position="78"/>
        <end position="97"/>
    </location>
</feature>
<feature type="transmembrane region" description="Helical" evidence="1">
    <location>
        <begin position="55"/>
        <end position="72"/>
    </location>
</feature>
<accession>F0ZIP1</accession>
<evidence type="ECO:0000313" key="3">
    <source>
        <dbReference type="Proteomes" id="UP000001064"/>
    </source>
</evidence>
<gene>
    <name evidence="2" type="ORF">DICPUDRAFT_78144</name>
</gene>
<reference evidence="3" key="1">
    <citation type="journal article" date="2011" name="Genome Biol.">
        <title>Comparative genomics of the social amoebae Dictyostelium discoideum and Dictyostelium purpureum.</title>
        <authorList>
            <consortium name="US DOE Joint Genome Institute (JGI-PGF)"/>
            <person name="Sucgang R."/>
            <person name="Kuo A."/>
            <person name="Tian X."/>
            <person name="Salerno W."/>
            <person name="Parikh A."/>
            <person name="Feasley C.L."/>
            <person name="Dalin E."/>
            <person name="Tu H."/>
            <person name="Huang E."/>
            <person name="Barry K."/>
            <person name="Lindquist E."/>
            <person name="Shapiro H."/>
            <person name="Bruce D."/>
            <person name="Schmutz J."/>
            <person name="Salamov A."/>
            <person name="Fey P."/>
            <person name="Gaudet P."/>
            <person name="Anjard C."/>
            <person name="Babu M.M."/>
            <person name="Basu S."/>
            <person name="Bushmanova Y."/>
            <person name="van der Wel H."/>
            <person name="Katoh-Kurasawa M."/>
            <person name="Dinh C."/>
            <person name="Coutinho P.M."/>
            <person name="Saito T."/>
            <person name="Elias M."/>
            <person name="Schaap P."/>
            <person name="Kay R.R."/>
            <person name="Henrissat B."/>
            <person name="Eichinger L."/>
            <person name="Rivero F."/>
            <person name="Putnam N.H."/>
            <person name="West C.M."/>
            <person name="Loomis W.F."/>
            <person name="Chisholm R.L."/>
            <person name="Shaulsky G."/>
            <person name="Strassmann J.E."/>
            <person name="Queller D.C."/>
            <person name="Kuspa A."/>
            <person name="Grigoriev I.V."/>
        </authorList>
    </citation>
    <scope>NUCLEOTIDE SEQUENCE [LARGE SCALE GENOMIC DNA]</scope>
    <source>
        <strain evidence="3">QSDP1</strain>
    </source>
</reference>
<evidence type="ECO:0000313" key="2">
    <source>
        <dbReference type="EMBL" id="EGC36203.1"/>
    </source>
</evidence>